<dbReference type="SMART" id="SM01208">
    <property type="entry name" value="G5"/>
    <property type="match status" value="4"/>
</dbReference>
<keyword evidence="3" id="KW-0732">Signal</keyword>
<keyword evidence="1" id="KW-0134">Cell wall</keyword>
<keyword evidence="8" id="KW-0378">Hydrolase</keyword>
<keyword evidence="2" id="KW-0964">Secreted</keyword>
<accession>A0A3R9I6D4</accession>
<dbReference type="NCBIfam" id="TIGR01167">
    <property type="entry name" value="LPXTG_anchor"/>
    <property type="match status" value="1"/>
</dbReference>
<feature type="compositionally biased region" description="Basic and acidic residues" evidence="5">
    <location>
        <begin position="414"/>
        <end position="423"/>
    </location>
</feature>
<dbReference type="GO" id="GO:0004563">
    <property type="term" value="F:beta-N-acetylhexosaminidase activity"/>
    <property type="evidence" value="ECO:0007669"/>
    <property type="project" value="UniProtKB-EC"/>
</dbReference>
<evidence type="ECO:0000256" key="2">
    <source>
        <dbReference type="ARBA" id="ARBA00022525"/>
    </source>
</evidence>
<sequence length="601" mass="65779">MEVTIENGQETGRVTRDSFVSKDPIDQIVEVGKPVEQISPAEGVKNLVVEQPRLDIVTEVLPFNTVERENPQLPKGTRKVVQEGKDGEKTTFVEVTIENGQETGRVTRDSFVSKSPVDKIVEVGKPVEQVTPAEGVKNLVVEQPRLDVVTEEVGFNTVERENPQLPKGIRKVVQEGKVGEKTTLVEVAIENGQETGRITRDSFVSKDAVDKIVEVGKPVGQITPAEGVKNLVVEQPRLDIVTEVLPFNTVEHESAQLPKGTRKVVQEGKDGEKTTLVEVTIENGKESGRLTRDSFISKAPVDKIVEVGKPVEQITPAEGVKNLVVEQPRLDIVTETLPFNTVERESAQLPKGTRKVVQEGKDGEKTTLVEVTIENGQETGRITRDSFVSKDPVDQIVEVGSKEEKPNKPTTPEKPVEPSKPSKPENNLRILTDEATKVQVIGMKSTLDQVVVLKVKKVAAQSLEGKLYDAYDIRLEDQFGKAVQPKGKVFVSLPVASNKDVENVFFMTAADQLDAVSFQQKGHYIEYMTDQLGVYAVVYKSTATPQVQEQVHGAKVDGSTKSPVTKSATLPSTGTATDSAFLLGPLLALTGLFLMKKKENM</sequence>
<dbReference type="AlphaFoldDB" id="A0A3R9I6D4"/>
<name>A0A3R9I6D4_STRCR</name>
<evidence type="ECO:0000313" key="8">
    <source>
        <dbReference type="EMBL" id="RSI40450.1"/>
    </source>
</evidence>
<comment type="caution">
    <text evidence="8">The sequence shown here is derived from an EMBL/GenBank/DDBJ whole genome shotgun (WGS) entry which is preliminary data.</text>
</comment>
<feature type="domain" description="G5" evidence="7">
    <location>
        <begin position="47"/>
        <end position="127"/>
    </location>
</feature>
<evidence type="ECO:0000259" key="6">
    <source>
        <dbReference type="PROSITE" id="PS50847"/>
    </source>
</evidence>
<dbReference type="PROSITE" id="PS50847">
    <property type="entry name" value="GRAM_POS_ANCHORING"/>
    <property type="match status" value="1"/>
</dbReference>
<dbReference type="InterPro" id="IPR011098">
    <property type="entry name" value="G5_dom"/>
</dbReference>
<dbReference type="EMBL" id="RJNA01000034">
    <property type="protein sequence ID" value="RSI40450.1"/>
    <property type="molecule type" value="Genomic_DNA"/>
</dbReference>
<evidence type="ECO:0000259" key="7">
    <source>
        <dbReference type="PROSITE" id="PS51109"/>
    </source>
</evidence>
<dbReference type="PROSITE" id="PS51109">
    <property type="entry name" value="G5"/>
    <property type="match status" value="5"/>
</dbReference>
<feature type="domain" description="Gram-positive cocci surface proteins LPxTG" evidence="6">
    <location>
        <begin position="570"/>
        <end position="601"/>
    </location>
</feature>
<gene>
    <name evidence="8" type="primary">strH_1</name>
    <name evidence="8" type="ORF">D8872_10020</name>
</gene>
<evidence type="ECO:0000256" key="3">
    <source>
        <dbReference type="ARBA" id="ARBA00022729"/>
    </source>
</evidence>
<organism evidence="8 9">
    <name type="scientific">Streptococcus cristatus</name>
    <dbReference type="NCBI Taxonomy" id="45634"/>
    <lineage>
        <taxon>Bacteria</taxon>
        <taxon>Bacillati</taxon>
        <taxon>Bacillota</taxon>
        <taxon>Bacilli</taxon>
        <taxon>Lactobacillales</taxon>
        <taxon>Streptococcaceae</taxon>
        <taxon>Streptococcus</taxon>
    </lineage>
</organism>
<protein>
    <submittedName>
        <fullName evidence="8">Beta-N-acetylhexosaminidase</fullName>
        <ecNumber evidence="8">3.2.1.52</ecNumber>
    </submittedName>
</protein>
<dbReference type="EC" id="3.2.1.52" evidence="8"/>
<dbReference type="InterPro" id="IPR019931">
    <property type="entry name" value="LPXTG_anchor"/>
</dbReference>
<evidence type="ECO:0000256" key="1">
    <source>
        <dbReference type="ARBA" id="ARBA00022512"/>
    </source>
</evidence>
<feature type="domain" description="G5" evidence="7">
    <location>
        <begin position="139"/>
        <end position="219"/>
    </location>
</feature>
<proteinExistence type="predicted"/>
<dbReference type="Gene3D" id="2.20.230.10">
    <property type="entry name" value="Resuscitation-promoting factor rpfb"/>
    <property type="match status" value="4"/>
</dbReference>
<feature type="domain" description="G5" evidence="7">
    <location>
        <begin position="231"/>
        <end position="311"/>
    </location>
</feature>
<evidence type="ECO:0000313" key="9">
    <source>
        <dbReference type="Proteomes" id="UP000282617"/>
    </source>
</evidence>
<keyword evidence="8" id="KW-0326">Glycosidase</keyword>
<feature type="region of interest" description="Disordered" evidence="5">
    <location>
        <begin position="397"/>
        <end position="428"/>
    </location>
</feature>
<evidence type="ECO:0000256" key="4">
    <source>
        <dbReference type="ARBA" id="ARBA00023088"/>
    </source>
</evidence>
<dbReference type="Proteomes" id="UP000282617">
    <property type="component" value="Unassembled WGS sequence"/>
</dbReference>
<dbReference type="Pfam" id="PF07501">
    <property type="entry name" value="G5"/>
    <property type="match status" value="4"/>
</dbReference>
<feature type="domain" description="G5" evidence="7">
    <location>
        <begin position="323"/>
        <end position="403"/>
    </location>
</feature>
<keyword evidence="4" id="KW-0572">Peptidoglycan-anchor</keyword>
<evidence type="ECO:0000256" key="5">
    <source>
        <dbReference type="SAM" id="MobiDB-lite"/>
    </source>
</evidence>
<feature type="domain" description="G5" evidence="7">
    <location>
        <begin position="1"/>
        <end position="35"/>
    </location>
</feature>
<reference evidence="8 9" key="1">
    <citation type="submission" date="2018-11" db="EMBL/GenBank/DDBJ databases">
        <title>Species Designations Belie Phenotypic and Genotypic Heterogeneity in Oral Streptococci.</title>
        <authorList>
            <person name="Velsko I."/>
        </authorList>
    </citation>
    <scope>NUCLEOTIDE SEQUENCE [LARGE SCALE GENOMIC DNA]</scope>
    <source>
        <strain evidence="8 9">BCC51</strain>
    </source>
</reference>